<name>A0A368XRA4_9BURK</name>
<dbReference type="Gene3D" id="3.40.190.290">
    <property type="match status" value="1"/>
</dbReference>
<dbReference type="EMBL" id="QPJK01000007">
    <property type="protein sequence ID" value="RCW68544.1"/>
    <property type="molecule type" value="Genomic_DNA"/>
</dbReference>
<keyword evidence="3" id="KW-0238">DNA-binding</keyword>
<feature type="domain" description="HTH lysR-type" evidence="5">
    <location>
        <begin position="1"/>
        <end position="58"/>
    </location>
</feature>
<dbReference type="PANTHER" id="PTHR30537">
    <property type="entry name" value="HTH-TYPE TRANSCRIPTIONAL REGULATOR"/>
    <property type="match status" value="1"/>
</dbReference>
<dbReference type="SUPFAM" id="SSF53850">
    <property type="entry name" value="Periplasmic binding protein-like II"/>
    <property type="match status" value="1"/>
</dbReference>
<dbReference type="AlphaFoldDB" id="A0A368XRA4"/>
<dbReference type="Proteomes" id="UP000252884">
    <property type="component" value="Unassembled WGS sequence"/>
</dbReference>
<dbReference type="InterPro" id="IPR058163">
    <property type="entry name" value="LysR-type_TF_proteobact-type"/>
</dbReference>
<dbReference type="InterPro" id="IPR036390">
    <property type="entry name" value="WH_DNA-bd_sf"/>
</dbReference>
<dbReference type="SUPFAM" id="SSF46785">
    <property type="entry name" value="Winged helix' DNA-binding domain"/>
    <property type="match status" value="1"/>
</dbReference>
<evidence type="ECO:0000256" key="4">
    <source>
        <dbReference type="ARBA" id="ARBA00023163"/>
    </source>
</evidence>
<evidence type="ECO:0000256" key="1">
    <source>
        <dbReference type="ARBA" id="ARBA00009437"/>
    </source>
</evidence>
<dbReference type="Gene3D" id="1.10.10.10">
    <property type="entry name" value="Winged helix-like DNA-binding domain superfamily/Winged helix DNA-binding domain"/>
    <property type="match status" value="1"/>
</dbReference>
<accession>A0A368XRA4</accession>
<dbReference type="PANTHER" id="PTHR30537:SF3">
    <property type="entry name" value="TRANSCRIPTIONAL REGULATORY PROTEIN"/>
    <property type="match status" value="1"/>
</dbReference>
<comment type="similarity">
    <text evidence="1">Belongs to the LysR transcriptional regulatory family.</text>
</comment>
<keyword evidence="2" id="KW-0805">Transcription regulation</keyword>
<protein>
    <submittedName>
        <fullName evidence="6">LysR family transcriptional regulator</fullName>
    </submittedName>
</protein>
<keyword evidence="4" id="KW-0804">Transcription</keyword>
<proteinExistence type="inferred from homology"/>
<dbReference type="FunFam" id="1.10.10.10:FF:000001">
    <property type="entry name" value="LysR family transcriptional regulator"/>
    <property type="match status" value="1"/>
</dbReference>
<dbReference type="RefSeq" id="WP_114470090.1">
    <property type="nucleotide sequence ID" value="NZ_QPJK01000007.1"/>
</dbReference>
<evidence type="ECO:0000256" key="2">
    <source>
        <dbReference type="ARBA" id="ARBA00023015"/>
    </source>
</evidence>
<dbReference type="GO" id="GO:0006351">
    <property type="term" value="P:DNA-templated transcription"/>
    <property type="evidence" value="ECO:0007669"/>
    <property type="project" value="TreeGrafter"/>
</dbReference>
<dbReference type="GO" id="GO:0043565">
    <property type="term" value="F:sequence-specific DNA binding"/>
    <property type="evidence" value="ECO:0007669"/>
    <property type="project" value="TreeGrafter"/>
</dbReference>
<reference evidence="6 7" key="1">
    <citation type="submission" date="2018-07" db="EMBL/GenBank/DDBJ databases">
        <title>Genomic Encyclopedia of Type Strains, Phase IV (KMG-IV): sequencing the most valuable type-strain genomes for metagenomic binning, comparative biology and taxonomic classification.</title>
        <authorList>
            <person name="Goeker M."/>
        </authorList>
    </citation>
    <scope>NUCLEOTIDE SEQUENCE [LARGE SCALE GENOMIC DNA]</scope>
    <source>
        <strain evidence="6 7">DSM 21634</strain>
    </source>
</reference>
<comment type="caution">
    <text evidence="6">The sequence shown here is derived from an EMBL/GenBank/DDBJ whole genome shotgun (WGS) entry which is preliminary data.</text>
</comment>
<organism evidence="6 7">
    <name type="scientific">Pseudorhodoferax soli</name>
    <dbReference type="NCBI Taxonomy" id="545864"/>
    <lineage>
        <taxon>Bacteria</taxon>
        <taxon>Pseudomonadati</taxon>
        <taxon>Pseudomonadota</taxon>
        <taxon>Betaproteobacteria</taxon>
        <taxon>Burkholderiales</taxon>
        <taxon>Comamonadaceae</taxon>
    </lineage>
</organism>
<dbReference type="PROSITE" id="PS50931">
    <property type="entry name" value="HTH_LYSR"/>
    <property type="match status" value="1"/>
</dbReference>
<dbReference type="InterPro" id="IPR000847">
    <property type="entry name" value="LysR_HTH_N"/>
</dbReference>
<dbReference type="InterPro" id="IPR005119">
    <property type="entry name" value="LysR_subst-bd"/>
</dbReference>
<sequence>MDWDHLRFFLELARTGKLVTAARRLEVDQATVSRRIQALEKRLGTALFLRTSSGMELSEAGQRLLPDAQVIEAAAGRVLGLSGGPGDGLAGAVRVGTTEGFGATVLAPQLGAFAARHPHLSIDLVAVSAVVSISRREADIVISLERPLRGPFVVTKLCEYVLRLYGSQTYLGRHPKLRRVADLEHHTLIGYVDDLLFSKQLQFVNEIQPRERFALRSTSVVAQLNAAAAGVGLCVLPAFLADRCPELKPVLSSQLRFHRTFWMSMPEEVKQLSRMRATWDFLRDVVARQQELLVPR</sequence>
<dbReference type="PRINTS" id="PR00039">
    <property type="entry name" value="HTHLYSR"/>
</dbReference>
<evidence type="ECO:0000313" key="7">
    <source>
        <dbReference type="Proteomes" id="UP000252884"/>
    </source>
</evidence>
<keyword evidence="7" id="KW-1185">Reference proteome</keyword>
<evidence type="ECO:0000313" key="6">
    <source>
        <dbReference type="EMBL" id="RCW68544.1"/>
    </source>
</evidence>
<dbReference type="Pfam" id="PF03466">
    <property type="entry name" value="LysR_substrate"/>
    <property type="match status" value="1"/>
</dbReference>
<gene>
    <name evidence="6" type="ORF">DES41_10765</name>
</gene>
<dbReference type="OrthoDB" id="570111at2"/>
<dbReference type="Pfam" id="PF00126">
    <property type="entry name" value="HTH_1"/>
    <property type="match status" value="1"/>
</dbReference>
<evidence type="ECO:0000256" key="3">
    <source>
        <dbReference type="ARBA" id="ARBA00023125"/>
    </source>
</evidence>
<dbReference type="GO" id="GO:0003700">
    <property type="term" value="F:DNA-binding transcription factor activity"/>
    <property type="evidence" value="ECO:0007669"/>
    <property type="project" value="InterPro"/>
</dbReference>
<dbReference type="InterPro" id="IPR036388">
    <property type="entry name" value="WH-like_DNA-bd_sf"/>
</dbReference>
<evidence type="ECO:0000259" key="5">
    <source>
        <dbReference type="PROSITE" id="PS50931"/>
    </source>
</evidence>